<feature type="compositionally biased region" description="Basic and acidic residues" evidence="2">
    <location>
        <begin position="1431"/>
        <end position="1467"/>
    </location>
</feature>
<feature type="compositionally biased region" description="Acidic residues" evidence="2">
    <location>
        <begin position="1742"/>
        <end position="1752"/>
    </location>
</feature>
<keyword evidence="4" id="KW-1185">Reference proteome</keyword>
<evidence type="ECO:0000256" key="2">
    <source>
        <dbReference type="SAM" id="MobiDB-lite"/>
    </source>
</evidence>
<organism evidence="3 4">
    <name type="scientific">Symbiodinium microadriaticum</name>
    <name type="common">Dinoflagellate</name>
    <name type="synonym">Zooxanthella microadriatica</name>
    <dbReference type="NCBI Taxonomy" id="2951"/>
    <lineage>
        <taxon>Eukaryota</taxon>
        <taxon>Sar</taxon>
        <taxon>Alveolata</taxon>
        <taxon>Dinophyceae</taxon>
        <taxon>Suessiales</taxon>
        <taxon>Symbiodiniaceae</taxon>
        <taxon>Symbiodinium</taxon>
    </lineage>
</organism>
<evidence type="ECO:0000256" key="1">
    <source>
        <dbReference type="SAM" id="Coils"/>
    </source>
</evidence>
<name>A0A1Q9F0C1_SYMMI</name>
<dbReference type="Proteomes" id="UP000186817">
    <property type="component" value="Unassembled WGS sequence"/>
</dbReference>
<evidence type="ECO:0000313" key="4">
    <source>
        <dbReference type="Proteomes" id="UP000186817"/>
    </source>
</evidence>
<feature type="region of interest" description="Disordered" evidence="2">
    <location>
        <begin position="1230"/>
        <end position="1274"/>
    </location>
</feature>
<evidence type="ECO:0000313" key="3">
    <source>
        <dbReference type="EMBL" id="OLQ13120.1"/>
    </source>
</evidence>
<feature type="region of interest" description="Disordered" evidence="2">
    <location>
        <begin position="1082"/>
        <end position="1104"/>
    </location>
</feature>
<feature type="region of interest" description="Disordered" evidence="2">
    <location>
        <begin position="1728"/>
        <end position="1773"/>
    </location>
</feature>
<proteinExistence type="predicted"/>
<feature type="region of interest" description="Disordered" evidence="2">
    <location>
        <begin position="1977"/>
        <end position="1997"/>
    </location>
</feature>
<dbReference type="InterPro" id="IPR029063">
    <property type="entry name" value="SAM-dependent_MTases_sf"/>
</dbReference>
<feature type="compositionally biased region" description="Polar residues" evidence="2">
    <location>
        <begin position="1816"/>
        <end position="1826"/>
    </location>
</feature>
<gene>
    <name evidence="3" type="ORF">AK812_SmicGene2937</name>
</gene>
<accession>A0A1Q9F0C1</accession>
<dbReference type="OrthoDB" id="3176171at2759"/>
<feature type="region of interest" description="Disordered" evidence="2">
    <location>
        <begin position="631"/>
        <end position="659"/>
    </location>
</feature>
<dbReference type="CDD" id="cd06257">
    <property type="entry name" value="DnaJ"/>
    <property type="match status" value="1"/>
</dbReference>
<keyword evidence="1" id="KW-0175">Coiled coil</keyword>
<feature type="region of interest" description="Disordered" evidence="2">
    <location>
        <begin position="2288"/>
        <end position="2445"/>
    </location>
</feature>
<feature type="compositionally biased region" description="Basic and acidic residues" evidence="2">
    <location>
        <begin position="1082"/>
        <end position="1097"/>
    </location>
</feature>
<feature type="region of interest" description="Disordered" evidence="2">
    <location>
        <begin position="1807"/>
        <end position="1833"/>
    </location>
</feature>
<dbReference type="GO" id="GO:0003735">
    <property type="term" value="F:structural constituent of ribosome"/>
    <property type="evidence" value="ECO:0007669"/>
    <property type="project" value="InterPro"/>
</dbReference>
<dbReference type="SUPFAM" id="SSF53335">
    <property type="entry name" value="S-adenosyl-L-methionine-dependent methyltransferases"/>
    <property type="match status" value="1"/>
</dbReference>
<feature type="compositionally biased region" description="Basic and acidic residues" evidence="2">
    <location>
        <begin position="2288"/>
        <end position="2313"/>
    </location>
</feature>
<feature type="compositionally biased region" description="Polar residues" evidence="2">
    <location>
        <begin position="2432"/>
        <end position="2441"/>
    </location>
</feature>
<sequence length="2573" mass="290361">MVSRVCFHLSFASLRDASAGKEDKKVVPVKAYGKAPSFSSQMALWGSDDFNYVTRKRWTGRWTRKQIYPLNYKKDFFSDALNTTIYNLRVTPSAVYSMDDAGSFDNYVLRTPPQELRSATGEKMRELMYWYMKNPEEYLSMHRELRSKARISLESLILMVMILIQACVLLFQKDFACDNLPKTTAKAGSKANRTKAEKAPKGKAMSKIMHAKFGECPEVPKPRVIVELGGNRGEDLQAFLTLYPHAHIHSFEPVKSQDPQTTHYDYLLQKFSAPISEGRARSCCLDTFAEVKIYNLGASDADAKVTFRTDGDISASSAYGAVQRRKEKPRFEDVQVRDIHKLLQNVVHAERRPIDVFSVNCEGCEYAFFPESAFGKGQLENEKLQNRLRCLEPGVVLQKARFSKIKVLQVSSSIPRTLLAEQSHSLLQAQQVQITAALASFEERQSSRLDKVEATIQDQGSTMSEVQRELQSLQERLAKVEQGGVSATGPGPDRKWTLVFGGWLPDTRKAILLHQLDGALQGVKVKHLLDTDPFTTGARRSVALCQFRRRTGETDSEVRQRMLGVLQVVNASKVQLEGSQKPLWAAFSKTPAERGRAALASVVKKAVMRHAPHRSGDLDLEYTSGRSWIRDDQISGTGQPPEEDSCKMAGSRANGGAELSDLPKAIRDSAGWRDGKDDLVLLQEAIYQGDVNTGFTWTRDRDEITAVPREGATGPGGGDELLERMNTGIKQGAVESPTFFAWVAELIMEETAMKYSWRDAVHVFQDFPMEEMMYMDDGMLWNSQLSNLQTRVEQLSVEFASFGLHLNLQKCQLCASSSVAGPRQIRVHGEVVDALDSLEVMGLTLRIGMSVYELASPLASRARSKFWELKHIFRARGGSMKERARVMQKVIGGTALWCISCIPPDAATMTMLNSVQLQLMVWLLRFAKRRDEDWETFRARAFRGARSALHTAGVERWSTLWLRRYWSFAGHRVRSTLRPVPPISSDFENFRTLPWWSQQKSLKHGVRHRGRHFPRLSMLEQKMDRVAGSPWRLLAYNRVEWKAKEAGWVELMDDLTNYQNSHTMQEQSLLAMFNDETRAEALRRDPAQDRPDRREPEPQNPTDYQIQDYLLAQPPYMLGRQTEPRGQEGGLCFISCNKGEGKLDGLNEPGKASVFCWLEVQDGEQRSNFGINFAQDDSTVCLTEEGWVRQVLYDLARVAGLDDEAKLTLLGDYALDALEPAFRPAANTEARPTLMANSSQMPRGRNEDVMDGGGGPQPHRPAEAVDDQADSDASSLFQTEQEADLWESLMEQFWVWFSEGRAVDLALSMLRQRAQDRGDVSYRQWVREPINSLGSGLEANEQGTVETTPRDFYRWARRVESLLHSSYLRERVPASGDESSLMDRYRNGRRRIRDSRTPRRESRRPVCVTTETRRLEGRRPSASSGSAGQRGEADRPDRPHHSEARLLPRGGEERASGSADVPRRENHGTGTVDPDLPDPQQPFSMEQALQMWKYLLFDRWVFSIPREGGRIPTSWLPRDTLNDINVHLGGMSNHNLLMMTTGLVTMVRYLMAELSQSLDMAQVVLNTRNGEPGVDLTEGDKEAWVGELGCFIPGLQLHPVPQMIDTQINVSIDELLQDEEEEWNRRAALEAQQEEEEAFRAAREQLEDQELQHLAEEARQYREWEQAQTEQSLRRSALEVPASKRRCVLTMEVATGSGDSPRRIQTLGYDLPTDGGPLTFTIRAQLEETPSEVPTQLVPEAPDGEACEEETALDPPKERSDAPPEGSLQVQRPTQADLLGLLDFAEYEAIYDRWRKGELTQGDITEQFGTDVEGPSSKTSLVTPEASQEMPPRVPYGTFEMVYRKWKDGHLQDGEVLDTHGPVWLSLFQQWRVWGLEAIWDLLENLLEIHPIPEQGTKAATAARPAAPLSLPLRVPLLAVKNLFDKWSRGEISAEVVQQEYGHIWLRLLQKMKEVPCEKLRLGWSSLVDWDKVHPDEQGAKLDQTEPPVEQGASEQRRGMVRGADGVWRRHTLAQFESLYQQWNEGQLTTEAVHRDYGVDWLVVFIQRREWGLEGVRDHLNHLLDILPDSAAAVRQVGTDRLPPSELSLPLRVPWSTVKEEIRRWMIGLLTDEWVAGKHGVNWLELFRLVKTHGVAKCWDRLNMMVDWDDLPGSHFRLARIADFGPAPRSAERVDEDPGCKLRGDPYAVLGLDRNADDRKIRAAYYREVQHAYEQILCSSRTDCAKGTKLGPGSSGAAEERRCWEAEAQMQREAEEVMGRSAEYAEEVLRRRYQQQKASLQELLKQAQERKRREGEAINEKLRDWTRKQKEAEGAQGAPKGSEAKGPEPPSESKDFAGRGPLGQVPEATGGAISETATGGPLPRGVLDPTKAASESQGGCEDFAGDIPATPISRRRRSRRTESQGSRRRRRGHRGQEAQKVAAGPLPRPQSPEVSGRSQQGPVDKDEAPAAAIVLEGLRPAVWRWYLLFRLLLLLRDRGRAKAQLGGAVRRLASQWSRLAEGLLRHSRGPLEERARLARRECVLEQWASLFVALHGRARSQEHLRKSAQDRIKASLASHLSEHSLLNGTNPDG</sequence>
<dbReference type="PANTHER" id="PTHR13528">
    <property type="entry name" value="39S RIBOSOMAL PROTEIN L28, MITOCHONDRIAL"/>
    <property type="match status" value="1"/>
</dbReference>
<dbReference type="InterPro" id="IPR001623">
    <property type="entry name" value="DnaJ_domain"/>
</dbReference>
<dbReference type="InterPro" id="IPR049225">
    <property type="entry name" value="DUF6822"/>
</dbReference>
<dbReference type="GO" id="GO:0005762">
    <property type="term" value="C:mitochondrial large ribosomal subunit"/>
    <property type="evidence" value="ECO:0007669"/>
    <property type="project" value="TreeGrafter"/>
</dbReference>
<feature type="coiled-coil region" evidence="1">
    <location>
        <begin position="449"/>
        <end position="483"/>
    </location>
</feature>
<feature type="compositionally biased region" description="Basic and acidic residues" evidence="2">
    <location>
        <begin position="1394"/>
        <end position="1404"/>
    </location>
</feature>
<dbReference type="PANTHER" id="PTHR13528:SF2">
    <property type="entry name" value="LARGE RIBOSOMAL SUBUNIT PROTEIN BL28M"/>
    <property type="match status" value="1"/>
</dbReference>
<feature type="compositionally biased region" description="Basic and acidic residues" evidence="2">
    <location>
        <begin position="2322"/>
        <end position="2337"/>
    </location>
</feature>
<reference evidence="3 4" key="1">
    <citation type="submission" date="2016-02" db="EMBL/GenBank/DDBJ databases">
        <title>Genome analysis of coral dinoflagellate symbionts highlights evolutionary adaptations to a symbiotic lifestyle.</title>
        <authorList>
            <person name="Aranda M."/>
            <person name="Li Y."/>
            <person name="Liew Y.J."/>
            <person name="Baumgarten S."/>
            <person name="Simakov O."/>
            <person name="Wilson M."/>
            <person name="Piel J."/>
            <person name="Ashoor H."/>
            <person name="Bougouffa S."/>
            <person name="Bajic V.B."/>
            <person name="Ryu T."/>
            <person name="Ravasi T."/>
            <person name="Bayer T."/>
            <person name="Micklem G."/>
            <person name="Kim H."/>
            <person name="Bhak J."/>
            <person name="Lajeunesse T.C."/>
            <person name="Voolstra C.R."/>
        </authorList>
    </citation>
    <scope>NUCLEOTIDE SEQUENCE [LARGE SCALE GENOMIC DNA]</scope>
    <source>
        <strain evidence="3 4">CCMP2467</strain>
    </source>
</reference>
<dbReference type="EMBL" id="LSRX01000033">
    <property type="protein sequence ID" value="OLQ13120.1"/>
    <property type="molecule type" value="Genomic_DNA"/>
</dbReference>
<protein>
    <submittedName>
        <fullName evidence="3">Uncharacterized protein</fullName>
    </submittedName>
</protein>
<dbReference type="InterPro" id="IPR026569">
    <property type="entry name" value="Ribosomal_bL28"/>
</dbReference>
<dbReference type="Pfam" id="PF20708">
    <property type="entry name" value="DUF6822"/>
    <property type="match status" value="3"/>
</dbReference>
<feature type="region of interest" description="Disordered" evidence="2">
    <location>
        <begin position="1373"/>
        <end position="1482"/>
    </location>
</feature>
<comment type="caution">
    <text evidence="3">The sequence shown here is derived from an EMBL/GenBank/DDBJ whole genome shotgun (WGS) entry which is preliminary data.</text>
</comment>
<dbReference type="Gene3D" id="3.40.50.150">
    <property type="entry name" value="Vaccinia Virus protein VP39"/>
    <property type="match status" value="1"/>
</dbReference>
<feature type="compositionally biased region" description="Low complexity" evidence="2">
    <location>
        <begin position="1420"/>
        <end position="1430"/>
    </location>
</feature>